<protein>
    <submittedName>
        <fullName evidence="2">Glycosyltransferase</fullName>
    </submittedName>
</protein>
<keyword evidence="1" id="KW-0812">Transmembrane</keyword>
<evidence type="ECO:0000313" key="3">
    <source>
        <dbReference type="Proteomes" id="UP000619838"/>
    </source>
</evidence>
<dbReference type="Gene3D" id="3.40.50.2000">
    <property type="entry name" value="Glycogen Phosphorylase B"/>
    <property type="match status" value="1"/>
</dbReference>
<evidence type="ECO:0000313" key="2">
    <source>
        <dbReference type="EMBL" id="MBF0637452.1"/>
    </source>
</evidence>
<dbReference type="SUPFAM" id="SSF53756">
    <property type="entry name" value="UDP-Glycosyltransferase/glycogen phosphorylase"/>
    <property type="match status" value="1"/>
</dbReference>
<dbReference type="Proteomes" id="UP000619838">
    <property type="component" value="Unassembled WGS sequence"/>
</dbReference>
<keyword evidence="3" id="KW-1185">Reference proteome</keyword>
<comment type="caution">
    <text evidence="2">The sequence shown here is derived from an EMBL/GenBank/DDBJ whole genome shotgun (WGS) entry which is preliminary data.</text>
</comment>
<keyword evidence="1" id="KW-0472">Membrane</keyword>
<feature type="transmembrane region" description="Helical" evidence="1">
    <location>
        <begin position="53"/>
        <end position="73"/>
    </location>
</feature>
<reference evidence="2 3" key="1">
    <citation type="journal article" date="2020" name="Microorganisms">
        <title>Simultaneous Genome Sequencing of Prosthecochloris ethylica and Desulfuromonas acetoxidans within a Syntrophic Mixture Reveals Unique Pili and Protein Interactions.</title>
        <authorList>
            <person name="Kyndt J.A."/>
            <person name="Van Beeumen J.J."/>
            <person name="Meyer T.E."/>
        </authorList>
    </citation>
    <scope>NUCLEOTIDE SEQUENCE [LARGE SCALE GENOMIC DNA]</scope>
    <source>
        <strain evidence="2 3">N3</strain>
    </source>
</reference>
<proteinExistence type="predicted"/>
<keyword evidence="1" id="KW-1133">Transmembrane helix</keyword>
<dbReference type="EMBL" id="JADGII010000021">
    <property type="protein sequence ID" value="MBF0637452.1"/>
    <property type="molecule type" value="Genomic_DNA"/>
</dbReference>
<gene>
    <name evidence="2" type="ORF">INT08_09765</name>
</gene>
<sequence length="308" mass="34960">MSIVIYSPVHKNHDHNVYSEAVYNACVGIDVKVYNAGKSMDFFLLVIKNKPRIVIYAVPSKISAFLMPVLSFFCKKQIVLMHDQKPHSGLMWLPTWIYNIVVRLFSWVIVFNRPTAFYRSKCIGQVSLGGLVDDGLIGGMPFERRPKKAIFFGRWKKYRGIDRLPNLCDCLNERDWEFWVLSQGAGELGDSVPGKIIIKDEYYTKESLAGLLSKFKLAVFPYFSATQSGAIIEALGYGATCLVQDIPELRDQLKGVKGVVFIDFDNPSHLSYALDRIEGNLECVDLRQLKNKFSFDGLVAQFYSVIKN</sequence>
<accession>A0ABR9XTR0</accession>
<dbReference type="Pfam" id="PF13692">
    <property type="entry name" value="Glyco_trans_1_4"/>
    <property type="match status" value="1"/>
</dbReference>
<name>A0ABR9XTR0_9CHLB</name>
<dbReference type="RefSeq" id="WP_175187870.1">
    <property type="nucleotide sequence ID" value="NZ_JABVZQ010000026.1"/>
</dbReference>
<evidence type="ECO:0000256" key="1">
    <source>
        <dbReference type="SAM" id="Phobius"/>
    </source>
</evidence>
<feature type="transmembrane region" description="Helical" evidence="1">
    <location>
        <begin position="93"/>
        <end position="111"/>
    </location>
</feature>
<organism evidence="2 3">
    <name type="scientific">Prosthecochloris ethylica</name>
    <dbReference type="NCBI Taxonomy" id="2743976"/>
    <lineage>
        <taxon>Bacteria</taxon>
        <taxon>Pseudomonadati</taxon>
        <taxon>Chlorobiota</taxon>
        <taxon>Chlorobiia</taxon>
        <taxon>Chlorobiales</taxon>
        <taxon>Chlorobiaceae</taxon>
        <taxon>Prosthecochloris</taxon>
    </lineage>
</organism>